<feature type="modified residue" description="4-aspartylphosphate" evidence="3">
    <location>
        <position position="52"/>
    </location>
</feature>
<keyword evidence="3" id="KW-0597">Phosphoprotein</keyword>
<keyword evidence="6" id="KW-1185">Reference proteome</keyword>
<dbReference type="PANTHER" id="PTHR43228">
    <property type="entry name" value="TWO-COMPONENT RESPONSE REGULATOR"/>
    <property type="match status" value="1"/>
</dbReference>
<feature type="domain" description="Response regulatory" evidence="4">
    <location>
        <begin position="2"/>
        <end position="117"/>
    </location>
</feature>
<dbReference type="PROSITE" id="PS50110">
    <property type="entry name" value="RESPONSE_REGULATORY"/>
    <property type="match status" value="1"/>
</dbReference>
<dbReference type="SMART" id="SM00448">
    <property type="entry name" value="REC"/>
    <property type="match status" value="1"/>
</dbReference>
<dbReference type="AlphaFoldDB" id="A0AAW7ZB62"/>
<sequence>MNILIADDSAFMRSQIQLILERECHNIVGQAENGEQAVNMFKEYKPDIVLMDITMPVMDGLEAIKAIKQICASVIIIVISAIGQESIIKKAIQEGALDFIVKPFAKERLVKTIEKVSELKSTPNKRELTHAL</sequence>
<reference evidence="5" key="2">
    <citation type="submission" date="2023-03" db="EMBL/GenBank/DDBJ databases">
        <authorList>
            <person name="Zhang Z."/>
        </authorList>
    </citation>
    <scope>NUCLEOTIDE SEQUENCE</scope>
    <source>
        <strain evidence="5">DSA</strain>
    </source>
</reference>
<dbReference type="Proteomes" id="UP001172911">
    <property type="component" value="Unassembled WGS sequence"/>
</dbReference>
<dbReference type="Pfam" id="PF00072">
    <property type="entry name" value="Response_reg"/>
    <property type="match status" value="1"/>
</dbReference>
<reference evidence="5" key="1">
    <citation type="journal article" date="2023" name="J. Hazard. Mater.">
        <title>Anaerobic biodegradation of pyrene and benzo[a]pyrene by a new sulfate-reducing Desulforamulus aquiferis strain DSA.</title>
        <authorList>
            <person name="Zhang Z."/>
            <person name="Sun J."/>
            <person name="Gong X."/>
            <person name="Wang C."/>
            <person name="Wang H."/>
        </authorList>
    </citation>
    <scope>NUCLEOTIDE SEQUENCE</scope>
    <source>
        <strain evidence="5">DSA</strain>
    </source>
</reference>
<evidence type="ECO:0000256" key="3">
    <source>
        <dbReference type="PROSITE-ProRule" id="PRU00169"/>
    </source>
</evidence>
<proteinExistence type="predicted"/>
<name>A0AAW7ZB62_9FIRM</name>
<protein>
    <recommendedName>
        <fullName evidence="1">Stage 0 sporulation protein A homolog</fullName>
    </recommendedName>
</protein>
<evidence type="ECO:0000256" key="2">
    <source>
        <dbReference type="ARBA" id="ARBA00024867"/>
    </source>
</evidence>
<evidence type="ECO:0000313" key="6">
    <source>
        <dbReference type="Proteomes" id="UP001172911"/>
    </source>
</evidence>
<evidence type="ECO:0000313" key="5">
    <source>
        <dbReference type="EMBL" id="MDO7786374.1"/>
    </source>
</evidence>
<dbReference type="EMBL" id="JARPTC010000004">
    <property type="protein sequence ID" value="MDO7786374.1"/>
    <property type="molecule type" value="Genomic_DNA"/>
</dbReference>
<dbReference type="PANTHER" id="PTHR43228:SF1">
    <property type="entry name" value="TWO-COMPONENT RESPONSE REGULATOR ARR22"/>
    <property type="match status" value="1"/>
</dbReference>
<gene>
    <name evidence="5" type="ORF">P6N53_03965</name>
</gene>
<evidence type="ECO:0000259" key="4">
    <source>
        <dbReference type="PROSITE" id="PS50110"/>
    </source>
</evidence>
<comment type="caution">
    <text evidence="5">The sequence shown here is derived from an EMBL/GenBank/DDBJ whole genome shotgun (WGS) entry which is preliminary data.</text>
</comment>
<evidence type="ECO:0000256" key="1">
    <source>
        <dbReference type="ARBA" id="ARBA00018672"/>
    </source>
</evidence>
<dbReference type="Gene3D" id="3.40.50.2300">
    <property type="match status" value="1"/>
</dbReference>
<organism evidence="5 6">
    <name type="scientific">Desulforamulus aquiferis</name>
    <dbReference type="NCBI Taxonomy" id="1397668"/>
    <lineage>
        <taxon>Bacteria</taxon>
        <taxon>Bacillati</taxon>
        <taxon>Bacillota</taxon>
        <taxon>Clostridia</taxon>
        <taxon>Eubacteriales</taxon>
        <taxon>Peptococcaceae</taxon>
        <taxon>Desulforamulus</taxon>
    </lineage>
</organism>
<dbReference type="InterPro" id="IPR001789">
    <property type="entry name" value="Sig_transdc_resp-reg_receiver"/>
</dbReference>
<comment type="function">
    <text evidence="2">May play the central regulatory role in sporulation. It may be an element of the effector pathway responsible for the activation of sporulation genes in response to nutritional stress. Spo0A may act in concert with spo0H (a sigma factor) to control the expression of some genes that are critical to the sporulation process.</text>
</comment>
<dbReference type="InterPro" id="IPR011006">
    <property type="entry name" value="CheY-like_superfamily"/>
</dbReference>
<dbReference type="InterPro" id="IPR052048">
    <property type="entry name" value="ST_Response_Regulator"/>
</dbReference>
<accession>A0AAW7ZB62</accession>
<dbReference type="RefSeq" id="WP_304541359.1">
    <property type="nucleotide sequence ID" value="NZ_JARPTC010000004.1"/>
</dbReference>
<dbReference type="GO" id="GO:0000160">
    <property type="term" value="P:phosphorelay signal transduction system"/>
    <property type="evidence" value="ECO:0007669"/>
    <property type="project" value="InterPro"/>
</dbReference>
<dbReference type="SUPFAM" id="SSF52172">
    <property type="entry name" value="CheY-like"/>
    <property type="match status" value="1"/>
</dbReference>